<gene>
    <name evidence="2" type="ORF">HDF16_006190</name>
</gene>
<dbReference type="Proteomes" id="UP000540989">
    <property type="component" value="Unassembled WGS sequence"/>
</dbReference>
<organism evidence="2 3">
    <name type="scientific">Granulicella aggregans</name>
    <dbReference type="NCBI Taxonomy" id="474949"/>
    <lineage>
        <taxon>Bacteria</taxon>
        <taxon>Pseudomonadati</taxon>
        <taxon>Acidobacteriota</taxon>
        <taxon>Terriglobia</taxon>
        <taxon>Terriglobales</taxon>
        <taxon>Acidobacteriaceae</taxon>
        <taxon>Granulicella</taxon>
    </lineage>
</organism>
<reference evidence="2 3" key="1">
    <citation type="submission" date="2020-08" db="EMBL/GenBank/DDBJ databases">
        <title>Genomic Encyclopedia of Type Strains, Phase IV (KMG-V): Genome sequencing to study the core and pangenomes of soil and plant-associated prokaryotes.</title>
        <authorList>
            <person name="Whitman W."/>
        </authorList>
    </citation>
    <scope>NUCLEOTIDE SEQUENCE [LARGE SCALE GENOMIC DNA]</scope>
    <source>
        <strain evidence="2 3">M8UP14</strain>
    </source>
</reference>
<keyword evidence="3" id="KW-1185">Reference proteome</keyword>
<feature type="region of interest" description="Disordered" evidence="1">
    <location>
        <begin position="140"/>
        <end position="159"/>
    </location>
</feature>
<proteinExistence type="predicted"/>
<accession>A0A7W7ZKW9</accession>
<evidence type="ECO:0000313" key="3">
    <source>
        <dbReference type="Proteomes" id="UP000540989"/>
    </source>
</evidence>
<sequence>MQISSPLRAQLETRMGKGIFLVCRHIFGISTGFVGFSSSPFPVDCGAIRLSWLMYPENLKSQRQDNVRPRKGSICSANRVRNIPKCTIRGASGRQIVLTPQWAGNFERQTPHCPQLVGIFPQQLGNLPAAERKDIRTALERAPASGRKDPRSPLERSPQWAGNILPIKSLLSVGSKAL</sequence>
<evidence type="ECO:0000256" key="1">
    <source>
        <dbReference type="SAM" id="MobiDB-lite"/>
    </source>
</evidence>
<comment type="caution">
    <text evidence="2">The sequence shown here is derived from an EMBL/GenBank/DDBJ whole genome shotgun (WGS) entry which is preliminary data.</text>
</comment>
<dbReference type="AlphaFoldDB" id="A0A7W7ZKW9"/>
<protein>
    <submittedName>
        <fullName evidence="2">Uncharacterized protein</fullName>
    </submittedName>
</protein>
<name>A0A7W7ZKW9_9BACT</name>
<evidence type="ECO:0000313" key="2">
    <source>
        <dbReference type="EMBL" id="MBB5061454.1"/>
    </source>
</evidence>
<dbReference type="EMBL" id="JACHIP010000044">
    <property type="protein sequence ID" value="MBB5061454.1"/>
    <property type="molecule type" value="Genomic_DNA"/>
</dbReference>